<feature type="domain" description="SIS" evidence="5">
    <location>
        <begin position="126"/>
        <end position="267"/>
    </location>
</feature>
<evidence type="ECO:0000256" key="1">
    <source>
        <dbReference type="ARBA" id="ARBA00023015"/>
    </source>
</evidence>
<dbReference type="GO" id="GO:1901135">
    <property type="term" value="P:carbohydrate derivative metabolic process"/>
    <property type="evidence" value="ECO:0007669"/>
    <property type="project" value="InterPro"/>
</dbReference>
<dbReference type="Gene3D" id="1.10.10.10">
    <property type="entry name" value="Winged helix-like DNA-binding domain superfamily/Winged helix DNA-binding domain"/>
    <property type="match status" value="1"/>
</dbReference>
<dbReference type="PROSITE" id="PS51464">
    <property type="entry name" value="SIS"/>
    <property type="match status" value="1"/>
</dbReference>
<dbReference type="Gene3D" id="3.40.50.10490">
    <property type="entry name" value="Glucose-6-phosphate isomerase like protein, domain 1"/>
    <property type="match status" value="1"/>
</dbReference>
<accession>A0A0M0LH10</accession>
<dbReference type="InterPro" id="IPR047640">
    <property type="entry name" value="RpiR-like"/>
</dbReference>
<dbReference type="Pfam" id="PF01380">
    <property type="entry name" value="SIS"/>
    <property type="match status" value="1"/>
</dbReference>
<organism evidence="6 7">
    <name type="scientific">Viridibacillus arvi</name>
    <dbReference type="NCBI Taxonomy" id="263475"/>
    <lineage>
        <taxon>Bacteria</taxon>
        <taxon>Bacillati</taxon>
        <taxon>Bacillota</taxon>
        <taxon>Bacilli</taxon>
        <taxon>Bacillales</taxon>
        <taxon>Caryophanaceae</taxon>
        <taxon>Viridibacillus</taxon>
    </lineage>
</organism>
<dbReference type="InterPro" id="IPR001347">
    <property type="entry name" value="SIS_dom"/>
</dbReference>
<dbReference type="PATRIC" id="fig|263475.3.peg.4661"/>
<evidence type="ECO:0000256" key="3">
    <source>
        <dbReference type="ARBA" id="ARBA00023163"/>
    </source>
</evidence>
<dbReference type="Proteomes" id="UP000036867">
    <property type="component" value="Unassembled WGS sequence"/>
</dbReference>
<dbReference type="PROSITE" id="PS51071">
    <property type="entry name" value="HTH_RPIR"/>
    <property type="match status" value="1"/>
</dbReference>
<keyword evidence="3" id="KW-0804">Transcription</keyword>
<dbReference type="InterPro" id="IPR009057">
    <property type="entry name" value="Homeodomain-like_sf"/>
</dbReference>
<dbReference type="InterPro" id="IPR035472">
    <property type="entry name" value="RpiR-like_SIS"/>
</dbReference>
<keyword evidence="1" id="KW-0805">Transcription regulation</keyword>
<dbReference type="SUPFAM" id="SSF46689">
    <property type="entry name" value="Homeodomain-like"/>
    <property type="match status" value="1"/>
</dbReference>
<dbReference type="GO" id="GO:0097367">
    <property type="term" value="F:carbohydrate derivative binding"/>
    <property type="evidence" value="ECO:0007669"/>
    <property type="project" value="InterPro"/>
</dbReference>
<dbReference type="PANTHER" id="PTHR30514">
    <property type="entry name" value="GLUCOKINASE"/>
    <property type="match status" value="1"/>
</dbReference>
<dbReference type="GO" id="GO:0003677">
    <property type="term" value="F:DNA binding"/>
    <property type="evidence" value="ECO:0007669"/>
    <property type="project" value="UniProtKB-KW"/>
</dbReference>
<keyword evidence="2" id="KW-0238">DNA-binding</keyword>
<evidence type="ECO:0000256" key="2">
    <source>
        <dbReference type="ARBA" id="ARBA00023125"/>
    </source>
</evidence>
<dbReference type="SUPFAM" id="SSF53697">
    <property type="entry name" value="SIS domain"/>
    <property type="match status" value="1"/>
</dbReference>
<dbReference type="STRING" id="263475.AMD00_16840"/>
<dbReference type="AlphaFoldDB" id="A0A0M0LH10"/>
<dbReference type="CDD" id="cd05013">
    <property type="entry name" value="SIS_RpiR"/>
    <property type="match status" value="1"/>
</dbReference>
<dbReference type="InterPro" id="IPR036388">
    <property type="entry name" value="WH-like_DNA-bd_sf"/>
</dbReference>
<keyword evidence="7" id="KW-1185">Reference proteome</keyword>
<dbReference type="InterPro" id="IPR046348">
    <property type="entry name" value="SIS_dom_sf"/>
</dbReference>
<evidence type="ECO:0000259" key="4">
    <source>
        <dbReference type="PROSITE" id="PS51071"/>
    </source>
</evidence>
<dbReference type="OrthoDB" id="3684496at2"/>
<protein>
    <submittedName>
        <fullName evidence="6">RpiR family transcriptional regulator</fullName>
    </submittedName>
</protein>
<feature type="domain" description="HTH rpiR-type" evidence="4">
    <location>
        <begin position="7"/>
        <end position="83"/>
    </location>
</feature>
<comment type="caution">
    <text evidence="6">The sequence shown here is derived from an EMBL/GenBank/DDBJ whole genome shotgun (WGS) entry which is preliminary data.</text>
</comment>
<evidence type="ECO:0000259" key="5">
    <source>
        <dbReference type="PROSITE" id="PS51464"/>
    </source>
</evidence>
<dbReference type="Pfam" id="PF01418">
    <property type="entry name" value="HTH_6"/>
    <property type="match status" value="1"/>
</dbReference>
<proteinExistence type="predicted"/>
<dbReference type="EMBL" id="LILB01000005">
    <property type="protein sequence ID" value="KOO49968.1"/>
    <property type="molecule type" value="Genomic_DNA"/>
</dbReference>
<name>A0A0M0LH10_9BACL</name>
<dbReference type="GO" id="GO:0003700">
    <property type="term" value="F:DNA-binding transcription factor activity"/>
    <property type="evidence" value="ECO:0007669"/>
    <property type="project" value="InterPro"/>
</dbReference>
<reference evidence="7" key="1">
    <citation type="submission" date="2015-08" db="EMBL/GenBank/DDBJ databases">
        <title>Fjat-10028 dsm 16317.</title>
        <authorList>
            <person name="Liu B."/>
            <person name="Wang J."/>
            <person name="Zhu Y."/>
            <person name="Liu G."/>
            <person name="Chen Q."/>
            <person name="Chen Z."/>
            <person name="Lan J."/>
            <person name="Che J."/>
            <person name="Ge C."/>
            <person name="Shi H."/>
            <person name="Pan Z."/>
            <person name="Liu X."/>
        </authorList>
    </citation>
    <scope>NUCLEOTIDE SEQUENCE [LARGE SCALE GENOMIC DNA]</scope>
    <source>
        <strain evidence="7">DSM 16317</strain>
    </source>
</reference>
<gene>
    <name evidence="6" type="ORF">AMD00_16840</name>
</gene>
<dbReference type="InterPro" id="IPR000281">
    <property type="entry name" value="HTH_RpiR"/>
</dbReference>
<dbReference type="PANTHER" id="PTHR30514:SF10">
    <property type="entry name" value="MURR_RPIR FAMILY TRANSCRIPTIONAL REGULATOR"/>
    <property type="match status" value="1"/>
</dbReference>
<sequence>MSIEKMNSGLLILAEMEASLPPSERKIAQYILKHPAEAIKMTAIDIGKQSHTSSAAVIRLCKSLNLSGIQELKLRIAGDLQSEKIDVRDIEPNEPLESIIDKITNHSMQILRETADLIDQKELKHAVDAILNAKRIFFFGVGASAIAAMDAYQKFVRINKYCMFFTDTHLGATAVVNAEEGDVVVGISFSGETHEVAKVLEIANGVNATTISLTRYGNSLIASLADICLYTSPKVEATFRSGATSSRLAQLHVLDILFMCVATSTYEETIEYLDKTRTVIKTLHEKVGKRRITYS</sequence>
<evidence type="ECO:0000313" key="7">
    <source>
        <dbReference type="Proteomes" id="UP000036867"/>
    </source>
</evidence>
<evidence type="ECO:0000313" key="6">
    <source>
        <dbReference type="EMBL" id="KOO49968.1"/>
    </source>
</evidence>